<comment type="similarity">
    <text evidence="2">Belongs to the bacterial diacylglycerol kinase family.</text>
</comment>
<evidence type="ECO:0000313" key="21">
    <source>
        <dbReference type="Proteomes" id="UP000051697"/>
    </source>
</evidence>
<evidence type="ECO:0000256" key="3">
    <source>
        <dbReference type="ARBA" id="ARBA00022475"/>
    </source>
</evidence>
<name>A0A0R1RDF8_9LACO</name>
<evidence type="ECO:0000256" key="5">
    <source>
        <dbReference type="ARBA" id="ARBA00022679"/>
    </source>
</evidence>
<comment type="caution">
    <text evidence="20">The sequence shown here is derived from an EMBL/GenBank/DDBJ whole genome shotgun (WGS) entry which is preliminary data.</text>
</comment>
<evidence type="ECO:0000256" key="13">
    <source>
        <dbReference type="ARBA" id="ARBA00023209"/>
    </source>
</evidence>
<protein>
    <submittedName>
        <fullName evidence="20">Diacylglycerol kinase</fullName>
    </submittedName>
</protein>
<evidence type="ECO:0000256" key="10">
    <source>
        <dbReference type="ARBA" id="ARBA00022989"/>
    </source>
</evidence>
<feature type="active site" description="Proton acceptor" evidence="15">
    <location>
        <position position="76"/>
    </location>
</feature>
<feature type="transmembrane region" description="Helical" evidence="19">
    <location>
        <begin position="106"/>
        <end position="125"/>
    </location>
</feature>
<dbReference type="PATRIC" id="fig|1423778.4.peg.1636"/>
<evidence type="ECO:0000256" key="6">
    <source>
        <dbReference type="ARBA" id="ARBA00022692"/>
    </source>
</evidence>
<comment type="cofactor">
    <cofactor evidence="18">
        <name>Mg(2+)</name>
        <dbReference type="ChEBI" id="CHEBI:18420"/>
    </cofactor>
    <text evidence="18">Mn(2+), Zn(2+), Cd(2+) and Co(2+) support activity to lesser extents.</text>
</comment>
<evidence type="ECO:0000256" key="17">
    <source>
        <dbReference type="PIRSR" id="PIRSR600829-3"/>
    </source>
</evidence>
<evidence type="ECO:0000256" key="2">
    <source>
        <dbReference type="ARBA" id="ARBA00005967"/>
    </source>
</evidence>
<feature type="transmembrane region" description="Helical" evidence="19">
    <location>
        <begin position="40"/>
        <end position="57"/>
    </location>
</feature>
<keyword evidence="13" id="KW-0594">Phospholipid biosynthesis</keyword>
<evidence type="ECO:0000256" key="1">
    <source>
        <dbReference type="ARBA" id="ARBA00004651"/>
    </source>
</evidence>
<evidence type="ECO:0000256" key="14">
    <source>
        <dbReference type="ARBA" id="ARBA00023264"/>
    </source>
</evidence>
<evidence type="ECO:0000256" key="7">
    <source>
        <dbReference type="ARBA" id="ARBA00022741"/>
    </source>
</evidence>
<dbReference type="GO" id="GO:0016301">
    <property type="term" value="F:kinase activity"/>
    <property type="evidence" value="ECO:0007669"/>
    <property type="project" value="UniProtKB-KW"/>
</dbReference>
<evidence type="ECO:0000256" key="18">
    <source>
        <dbReference type="PIRSR" id="PIRSR600829-4"/>
    </source>
</evidence>
<evidence type="ECO:0000256" key="4">
    <source>
        <dbReference type="ARBA" id="ARBA00022516"/>
    </source>
</evidence>
<reference evidence="20 21" key="1">
    <citation type="journal article" date="2015" name="Genome Announc.">
        <title>Expanding the biotechnology potential of lactobacilli through comparative genomics of 213 strains and associated genera.</title>
        <authorList>
            <person name="Sun Z."/>
            <person name="Harris H.M."/>
            <person name="McCann A."/>
            <person name="Guo C."/>
            <person name="Argimon S."/>
            <person name="Zhang W."/>
            <person name="Yang X."/>
            <person name="Jeffery I.B."/>
            <person name="Cooney J.C."/>
            <person name="Kagawa T.F."/>
            <person name="Liu W."/>
            <person name="Song Y."/>
            <person name="Salvetti E."/>
            <person name="Wrobel A."/>
            <person name="Rasinkangas P."/>
            <person name="Parkhill J."/>
            <person name="Rea M.C."/>
            <person name="O'Sullivan O."/>
            <person name="Ritari J."/>
            <person name="Douillard F.P."/>
            <person name="Paul Ross R."/>
            <person name="Yang R."/>
            <person name="Briner A.E."/>
            <person name="Felis G.E."/>
            <person name="de Vos W.M."/>
            <person name="Barrangou R."/>
            <person name="Klaenhammer T.R."/>
            <person name="Caufield P.W."/>
            <person name="Cui Y."/>
            <person name="Zhang H."/>
            <person name="O'Toole P.W."/>
        </authorList>
    </citation>
    <scope>NUCLEOTIDE SEQUENCE [LARGE SCALE GENOMIC DNA]</scope>
    <source>
        <strain evidence="20 21">DSM 15707</strain>
    </source>
</reference>
<keyword evidence="5" id="KW-0808">Transferase</keyword>
<keyword evidence="6 19" id="KW-0812">Transmembrane</keyword>
<feature type="transmembrane region" description="Helical" evidence="19">
    <location>
        <begin position="63"/>
        <end position="85"/>
    </location>
</feature>
<feature type="binding site" evidence="16">
    <location>
        <position position="76"/>
    </location>
    <ligand>
        <name>substrate</name>
    </ligand>
</feature>
<dbReference type="KEGG" id="lol:LACOL_0981"/>
<keyword evidence="12 19" id="KW-0472">Membrane</keyword>
<comment type="subcellular location">
    <subcellularLocation>
        <location evidence="1">Cell membrane</location>
        <topology evidence="1">Multi-pass membrane protein</topology>
    </subcellularLocation>
</comment>
<evidence type="ECO:0000256" key="12">
    <source>
        <dbReference type="ARBA" id="ARBA00023136"/>
    </source>
</evidence>
<feature type="binding site" evidence="17">
    <location>
        <begin position="102"/>
        <end position="103"/>
    </location>
    <ligand>
        <name>ATP</name>
        <dbReference type="ChEBI" id="CHEBI:30616"/>
    </ligand>
</feature>
<feature type="binding site" evidence="18">
    <location>
        <position position="83"/>
    </location>
    <ligand>
        <name>a divalent metal cation</name>
        <dbReference type="ChEBI" id="CHEBI:60240"/>
    </ligand>
</feature>
<accession>A0A0R1RDF8</accession>
<evidence type="ECO:0000256" key="9">
    <source>
        <dbReference type="ARBA" id="ARBA00022840"/>
    </source>
</evidence>
<dbReference type="Pfam" id="PF01219">
    <property type="entry name" value="DAGK_prokar"/>
    <property type="match status" value="1"/>
</dbReference>
<keyword evidence="4" id="KW-0444">Lipid biosynthesis</keyword>
<evidence type="ECO:0000256" key="8">
    <source>
        <dbReference type="ARBA" id="ARBA00022777"/>
    </source>
</evidence>
<feature type="binding site" evidence="18">
    <location>
        <position position="35"/>
    </location>
    <ligand>
        <name>a divalent metal cation</name>
        <dbReference type="ChEBI" id="CHEBI:60240"/>
    </ligand>
</feature>
<keyword evidence="9 17" id="KW-0067">ATP-binding</keyword>
<dbReference type="GO" id="GO:0008654">
    <property type="term" value="P:phospholipid biosynthetic process"/>
    <property type="evidence" value="ECO:0007669"/>
    <property type="project" value="UniProtKB-KW"/>
</dbReference>
<evidence type="ECO:0000256" key="19">
    <source>
        <dbReference type="SAM" id="Phobius"/>
    </source>
</evidence>
<dbReference type="GO" id="GO:0005886">
    <property type="term" value="C:plasma membrane"/>
    <property type="evidence" value="ECO:0007669"/>
    <property type="project" value="UniProtKB-SubCell"/>
</dbReference>
<dbReference type="STRING" id="1423778.FC70_GL001598"/>
<keyword evidence="11" id="KW-0443">Lipid metabolism</keyword>
<dbReference type="InterPro" id="IPR036945">
    <property type="entry name" value="DAGK_sf"/>
</dbReference>
<dbReference type="AlphaFoldDB" id="A0A0R1RDF8"/>
<dbReference type="Gene3D" id="1.10.287.3610">
    <property type="match status" value="1"/>
</dbReference>
<keyword evidence="18" id="KW-0479">Metal-binding</keyword>
<evidence type="ECO:0000313" key="20">
    <source>
        <dbReference type="EMBL" id="KRL54796.1"/>
    </source>
</evidence>
<dbReference type="PANTHER" id="PTHR34299">
    <property type="entry name" value="DIACYLGLYCEROL KINASE"/>
    <property type="match status" value="1"/>
</dbReference>
<dbReference type="CDD" id="cd14265">
    <property type="entry name" value="UDPK_IM_like"/>
    <property type="match status" value="1"/>
</dbReference>
<evidence type="ECO:0000256" key="15">
    <source>
        <dbReference type="PIRSR" id="PIRSR600829-1"/>
    </source>
</evidence>
<evidence type="ECO:0000256" key="16">
    <source>
        <dbReference type="PIRSR" id="PIRSR600829-2"/>
    </source>
</evidence>
<dbReference type="Proteomes" id="UP000051697">
    <property type="component" value="Unassembled WGS sequence"/>
</dbReference>
<gene>
    <name evidence="20" type="ORF">FC70_GL001598</name>
</gene>
<feature type="binding site" evidence="17">
    <location>
        <position position="83"/>
    </location>
    <ligand>
        <name>ATP</name>
        <dbReference type="ChEBI" id="CHEBI:30616"/>
    </ligand>
</feature>
<dbReference type="GO" id="GO:0005524">
    <property type="term" value="F:ATP binding"/>
    <property type="evidence" value="ECO:0007669"/>
    <property type="project" value="UniProtKB-KW"/>
</dbReference>
<proteinExistence type="inferred from homology"/>
<dbReference type="InterPro" id="IPR033717">
    <property type="entry name" value="UDPK"/>
</dbReference>
<keyword evidence="18" id="KW-0460">Magnesium</keyword>
<keyword evidence="21" id="KW-1185">Reference proteome</keyword>
<sequence length="129" mass="14791">MRMDSKDKRQTTKNNRLIQAMRHASAGVWSVLRHERNMRIHLVLGIIAIFLGIWLKIRIQEWLWIILAIFFVMISEFANTVAEALTDLIVKNNYDPIAKRIKDVSAGSVLMSAIFAVIIGALIFIPKIF</sequence>
<keyword evidence="3" id="KW-1003">Cell membrane</keyword>
<feature type="binding site" evidence="17">
    <location>
        <position position="35"/>
    </location>
    <ligand>
        <name>ATP</name>
        <dbReference type="ChEBI" id="CHEBI:30616"/>
    </ligand>
</feature>
<dbReference type="EMBL" id="AZFE01000032">
    <property type="protein sequence ID" value="KRL54796.1"/>
    <property type="molecule type" value="Genomic_DNA"/>
</dbReference>
<dbReference type="GO" id="GO:0046872">
    <property type="term" value="F:metal ion binding"/>
    <property type="evidence" value="ECO:0007669"/>
    <property type="project" value="UniProtKB-KW"/>
</dbReference>
<evidence type="ECO:0000256" key="11">
    <source>
        <dbReference type="ARBA" id="ARBA00023098"/>
    </source>
</evidence>
<keyword evidence="10 19" id="KW-1133">Transmembrane helix</keyword>
<organism evidence="20 21">
    <name type="scientific">Paucilactobacillus oligofermentans DSM 15707 = LMG 22743</name>
    <dbReference type="NCBI Taxonomy" id="1423778"/>
    <lineage>
        <taxon>Bacteria</taxon>
        <taxon>Bacillati</taxon>
        <taxon>Bacillota</taxon>
        <taxon>Bacilli</taxon>
        <taxon>Lactobacillales</taxon>
        <taxon>Lactobacillaceae</taxon>
        <taxon>Paucilactobacillus</taxon>
    </lineage>
</organism>
<keyword evidence="8 20" id="KW-0418">Kinase</keyword>
<keyword evidence="7 17" id="KW-0547">Nucleotide-binding</keyword>
<dbReference type="PANTHER" id="PTHR34299:SF1">
    <property type="entry name" value="DIACYLGLYCEROL KINASE"/>
    <property type="match status" value="1"/>
</dbReference>
<keyword evidence="14" id="KW-1208">Phospholipid metabolism</keyword>
<dbReference type="InterPro" id="IPR000829">
    <property type="entry name" value="DAGK"/>
</dbReference>